<keyword evidence="3" id="KW-1185">Reference proteome</keyword>
<dbReference type="RefSeq" id="WP_166411975.1">
    <property type="nucleotide sequence ID" value="NZ_CP049869.1"/>
</dbReference>
<sequence>MTQELMESTIRQWVSADPRRGARDLSRLSPSTGRSISRSPEEVADELIILAGRRQIAATRIW</sequence>
<gene>
    <name evidence="2" type="ORF">G7077_12395</name>
</gene>
<accession>A0A6G7YS66</accession>
<protein>
    <submittedName>
        <fullName evidence="2">Uncharacterized protein</fullName>
    </submittedName>
</protein>
<evidence type="ECO:0000256" key="1">
    <source>
        <dbReference type="SAM" id="MobiDB-lite"/>
    </source>
</evidence>
<dbReference type="EMBL" id="CP049869">
    <property type="protein sequence ID" value="QIK79588.1"/>
    <property type="molecule type" value="Genomic_DNA"/>
</dbReference>
<dbReference type="Proteomes" id="UP000503222">
    <property type="component" value="Chromosome"/>
</dbReference>
<proteinExistence type="predicted"/>
<reference evidence="2 3" key="1">
    <citation type="submission" date="2020-03" db="EMBL/GenBank/DDBJ databases">
        <title>Sphingomonas sp. nov., isolated from fish.</title>
        <authorList>
            <person name="Hyun D.-W."/>
            <person name="Bae J.-W."/>
        </authorList>
    </citation>
    <scope>NUCLEOTIDE SEQUENCE [LARGE SCALE GENOMIC DNA]</scope>
    <source>
        <strain evidence="2 3">HDW15B</strain>
    </source>
</reference>
<dbReference type="AlphaFoldDB" id="A0A6G7YS66"/>
<evidence type="ECO:0000313" key="3">
    <source>
        <dbReference type="Proteomes" id="UP000503222"/>
    </source>
</evidence>
<evidence type="ECO:0000313" key="2">
    <source>
        <dbReference type="EMBL" id="QIK79588.1"/>
    </source>
</evidence>
<feature type="region of interest" description="Disordered" evidence="1">
    <location>
        <begin position="18"/>
        <end position="38"/>
    </location>
</feature>
<name>A0A6G7YS66_9SPHN</name>
<organism evidence="2 3">
    <name type="scientific">Sphingomonas piscis</name>
    <dbReference type="NCBI Taxonomy" id="2714943"/>
    <lineage>
        <taxon>Bacteria</taxon>
        <taxon>Pseudomonadati</taxon>
        <taxon>Pseudomonadota</taxon>
        <taxon>Alphaproteobacteria</taxon>
        <taxon>Sphingomonadales</taxon>
        <taxon>Sphingomonadaceae</taxon>
        <taxon>Sphingomonas</taxon>
    </lineage>
</organism>
<feature type="compositionally biased region" description="Polar residues" evidence="1">
    <location>
        <begin position="28"/>
        <end position="38"/>
    </location>
</feature>
<dbReference type="KEGG" id="spii:G7077_12395"/>